<proteinExistence type="predicted"/>
<name>A0A183DD30_9BILA</name>
<accession>A0A183DD30</accession>
<organism evidence="1">
    <name type="scientific">Gongylonema pulchrum</name>
    <dbReference type="NCBI Taxonomy" id="637853"/>
    <lineage>
        <taxon>Eukaryota</taxon>
        <taxon>Metazoa</taxon>
        <taxon>Ecdysozoa</taxon>
        <taxon>Nematoda</taxon>
        <taxon>Chromadorea</taxon>
        <taxon>Rhabditida</taxon>
        <taxon>Spirurina</taxon>
        <taxon>Spiruromorpha</taxon>
        <taxon>Spiruroidea</taxon>
        <taxon>Gongylonematidae</taxon>
        <taxon>Gongylonema</taxon>
    </lineage>
</organism>
<sequence length="40" mass="4640">LTIREVNIDIDCKIIAVITDCDLQSPVFENPKRLVYLLEH</sequence>
<dbReference type="WBParaSite" id="GPUH_0000663001-mRNA-1">
    <property type="protein sequence ID" value="GPUH_0000663001-mRNA-1"/>
    <property type="gene ID" value="GPUH_0000663001"/>
</dbReference>
<protein>
    <submittedName>
        <fullName evidence="1">5-formyltetrahydrofolate cyclo-ligase</fullName>
    </submittedName>
</protein>
<evidence type="ECO:0000313" key="1">
    <source>
        <dbReference type="WBParaSite" id="GPUH_0000663001-mRNA-1"/>
    </source>
</evidence>
<dbReference type="AlphaFoldDB" id="A0A183DD30"/>
<reference evidence="1" key="1">
    <citation type="submission" date="2016-06" db="UniProtKB">
        <authorList>
            <consortium name="WormBaseParasite"/>
        </authorList>
    </citation>
    <scope>IDENTIFICATION</scope>
</reference>